<proteinExistence type="predicted"/>
<accession>A0ABU8NUD2</accession>
<dbReference type="RefSeq" id="WP_288883994.1">
    <property type="nucleotide sequence ID" value="NZ_CBFGNQ010000017.1"/>
</dbReference>
<organism evidence="1 2">
    <name type="scientific">Pedobacter panaciterrae</name>
    <dbReference type="NCBI Taxonomy" id="363849"/>
    <lineage>
        <taxon>Bacteria</taxon>
        <taxon>Pseudomonadati</taxon>
        <taxon>Bacteroidota</taxon>
        <taxon>Sphingobacteriia</taxon>
        <taxon>Sphingobacteriales</taxon>
        <taxon>Sphingobacteriaceae</taxon>
        <taxon>Pedobacter</taxon>
    </lineage>
</organism>
<sequence length="191" mass="20765">MPQFQIAGQYYFITADKKIYWGAVYPEPIQSPGEAIDIAANSSGKLFIVSKTYKDQYGNKVMKWNGSGWDDYLPLIGAKKIALPAGPNAFPFIVDNTGRLLYHSGNFWVQAGSSGMNAISIAACNYMKDISGLPIVCVINGSAPTGGGYEIRRWTGSDWFGLPGGGMTIAVATDGHPWHIRNSTSIYKNDK</sequence>
<evidence type="ECO:0000313" key="2">
    <source>
        <dbReference type="Proteomes" id="UP001378956"/>
    </source>
</evidence>
<name>A0ABU8NUD2_9SPHI</name>
<keyword evidence="2" id="KW-1185">Reference proteome</keyword>
<dbReference type="EMBL" id="JBBEUB010000017">
    <property type="protein sequence ID" value="MEJ2905870.1"/>
    <property type="molecule type" value="Genomic_DNA"/>
</dbReference>
<gene>
    <name evidence="1" type="ORF">WAE58_25720</name>
</gene>
<dbReference type="Proteomes" id="UP001378956">
    <property type="component" value="Unassembled WGS sequence"/>
</dbReference>
<comment type="caution">
    <text evidence="1">The sequence shown here is derived from an EMBL/GenBank/DDBJ whole genome shotgun (WGS) entry which is preliminary data.</text>
</comment>
<protein>
    <submittedName>
        <fullName evidence="1">Uncharacterized protein</fullName>
    </submittedName>
</protein>
<evidence type="ECO:0000313" key="1">
    <source>
        <dbReference type="EMBL" id="MEJ2905870.1"/>
    </source>
</evidence>
<reference evidence="1 2" key="1">
    <citation type="submission" date="2024-03" db="EMBL/GenBank/DDBJ databases">
        <title>Sequence of Lycoming College Course Isolates.</title>
        <authorList>
            <person name="Plotts O."/>
            <person name="Newman J."/>
        </authorList>
    </citation>
    <scope>NUCLEOTIDE SEQUENCE [LARGE SCALE GENOMIC DNA]</scope>
    <source>
        <strain evidence="1 2">CJB-3</strain>
    </source>
</reference>